<name>A0A7Y9T9L3_9BACT</name>
<reference evidence="2 3" key="1">
    <citation type="submission" date="2020-07" db="EMBL/GenBank/DDBJ databases">
        <title>Genomic Encyclopedia of Type Strains, Phase IV (KMG-V): Genome sequencing to study the core and pangenomes of soil and plant-associated prokaryotes.</title>
        <authorList>
            <person name="Whitman W."/>
        </authorList>
    </citation>
    <scope>NUCLEOTIDE SEQUENCE [LARGE SCALE GENOMIC DNA]</scope>
    <source>
        <strain evidence="2 3">M8UP30</strain>
    </source>
</reference>
<dbReference type="EMBL" id="JACCCV010000001">
    <property type="protein sequence ID" value="NYF51480.1"/>
    <property type="molecule type" value="Genomic_DNA"/>
</dbReference>
<gene>
    <name evidence="2" type="ORF">HDF12_001845</name>
</gene>
<comment type="similarity">
    <text evidence="1">Belongs to the FrmR/RcnR family.</text>
</comment>
<sequence length="67" mass="7419">MDRTLSSEDHECAEVLMLLAAARGGINGLMAEVLEDHIRLHLLRDGHAPLTPELGEDLIDLVRAYLK</sequence>
<proteinExistence type="inferred from homology"/>
<dbReference type="GO" id="GO:0045892">
    <property type="term" value="P:negative regulation of DNA-templated transcription"/>
    <property type="evidence" value="ECO:0007669"/>
    <property type="project" value="UniProtKB-ARBA"/>
</dbReference>
<dbReference type="Proteomes" id="UP000534186">
    <property type="component" value="Unassembled WGS sequence"/>
</dbReference>
<dbReference type="InterPro" id="IPR038390">
    <property type="entry name" value="Metal_Tscrpt_repr_sf"/>
</dbReference>
<dbReference type="GO" id="GO:0046872">
    <property type="term" value="F:metal ion binding"/>
    <property type="evidence" value="ECO:0007669"/>
    <property type="project" value="InterPro"/>
</dbReference>
<evidence type="ECO:0000313" key="2">
    <source>
        <dbReference type="EMBL" id="NYF51480.1"/>
    </source>
</evidence>
<dbReference type="Pfam" id="PF02583">
    <property type="entry name" value="Trns_repr_metal"/>
    <property type="match status" value="1"/>
</dbReference>
<evidence type="ECO:0000256" key="1">
    <source>
        <dbReference type="ARBA" id="ARBA00005260"/>
    </source>
</evidence>
<dbReference type="AlphaFoldDB" id="A0A7Y9T9L3"/>
<keyword evidence="2" id="KW-0238">DNA-binding</keyword>
<dbReference type="GO" id="GO:0003677">
    <property type="term" value="F:DNA binding"/>
    <property type="evidence" value="ECO:0007669"/>
    <property type="project" value="UniProtKB-KW"/>
</dbReference>
<dbReference type="InterPro" id="IPR003735">
    <property type="entry name" value="Metal_Tscrpt_repr"/>
</dbReference>
<protein>
    <submittedName>
        <fullName evidence="2">DNA-binding FrmR family transcriptional regulator</fullName>
    </submittedName>
</protein>
<organism evidence="2 3">
    <name type="scientific">Tunturiibacter lichenicola</name>
    <dbReference type="NCBI Taxonomy" id="2051959"/>
    <lineage>
        <taxon>Bacteria</taxon>
        <taxon>Pseudomonadati</taxon>
        <taxon>Acidobacteriota</taxon>
        <taxon>Terriglobia</taxon>
        <taxon>Terriglobales</taxon>
        <taxon>Acidobacteriaceae</taxon>
        <taxon>Tunturiibacter</taxon>
    </lineage>
</organism>
<accession>A0A7Y9T9L3</accession>
<evidence type="ECO:0000313" key="3">
    <source>
        <dbReference type="Proteomes" id="UP000534186"/>
    </source>
</evidence>
<dbReference type="Gene3D" id="1.20.58.1000">
    <property type="entry name" value="Metal-sensitive repressor, helix protomer"/>
    <property type="match status" value="1"/>
</dbReference>
<comment type="caution">
    <text evidence="2">The sequence shown here is derived from an EMBL/GenBank/DDBJ whole genome shotgun (WGS) entry which is preliminary data.</text>
</comment>